<reference evidence="1" key="1">
    <citation type="submission" date="2022-01" db="EMBL/GenBank/DDBJ databases">
        <title>Novel bile acid biosynthetic pathways are enriched in the microbiome of centenarians.</title>
        <authorList>
            <person name="Sato Y."/>
            <person name="Atarashi K."/>
            <person name="Plichta R.D."/>
            <person name="Arai Y."/>
            <person name="Sasajima S."/>
            <person name="Kearney M.S."/>
            <person name="Suda W."/>
            <person name="Takeshita K."/>
            <person name="Sasaki T."/>
            <person name="Okamoto S."/>
            <person name="Skelly N.A."/>
            <person name="Okamura Y."/>
            <person name="Vlamakis H."/>
            <person name="Li Y."/>
            <person name="Tanoue T."/>
            <person name="Takei H."/>
            <person name="Nittono H."/>
            <person name="Narushima S."/>
            <person name="Irie J."/>
            <person name="Itoh H."/>
            <person name="Moriya K."/>
            <person name="Sugiura Y."/>
            <person name="Suematsu M."/>
            <person name="Moritoki N."/>
            <person name="Shibata S."/>
            <person name="Littman R.D."/>
            <person name="Fischbach A.M."/>
            <person name="Uwamino Y."/>
            <person name="Inoue T."/>
            <person name="Honda A."/>
            <person name="Hattori M."/>
            <person name="Murai T."/>
            <person name="Xavier J.R."/>
            <person name="Hirose N."/>
            <person name="Honda K."/>
        </authorList>
    </citation>
    <scope>NUCLEOTIDE SEQUENCE</scope>
    <source>
        <strain evidence="1">CE91-St55</strain>
    </source>
</reference>
<dbReference type="RefSeq" id="WP_195522071.1">
    <property type="nucleotide sequence ID" value="NZ_BQNJ01000001.1"/>
</dbReference>
<dbReference type="Proteomes" id="UP001055091">
    <property type="component" value="Unassembled WGS sequence"/>
</dbReference>
<comment type="caution">
    <text evidence="1">The sequence shown here is derived from an EMBL/GenBank/DDBJ whole genome shotgun (WGS) entry which is preliminary data.</text>
</comment>
<protein>
    <submittedName>
        <fullName evidence="1">Uncharacterized protein</fullName>
    </submittedName>
</protein>
<evidence type="ECO:0000313" key="1">
    <source>
        <dbReference type="EMBL" id="GKG99109.1"/>
    </source>
</evidence>
<dbReference type="EMBL" id="BQNJ01000001">
    <property type="protein sequence ID" value="GKG99109.1"/>
    <property type="molecule type" value="Genomic_DNA"/>
</dbReference>
<name>A0AA37N2G1_9FIRM</name>
<gene>
    <name evidence="1" type="ORF">CE91St55_10910</name>
</gene>
<accession>A0AA37N2G1</accession>
<proteinExistence type="predicted"/>
<sequence>MKTIMVEPAQEIELIDPVENKKYHGFCNMRSLLEFQKIMNKLEINLDSMEDTNILPCCVYAIFMPESGISYEEAVLLSDRMGMMSGREVVETFMESLYTMMDERQKELAKKIMARYVTIKQMKR</sequence>
<organism evidence="1 2">
    <name type="scientific">Hungatella hathewayi</name>
    <dbReference type="NCBI Taxonomy" id="154046"/>
    <lineage>
        <taxon>Bacteria</taxon>
        <taxon>Bacillati</taxon>
        <taxon>Bacillota</taxon>
        <taxon>Clostridia</taxon>
        <taxon>Lachnospirales</taxon>
        <taxon>Lachnospiraceae</taxon>
        <taxon>Hungatella</taxon>
    </lineage>
</organism>
<dbReference type="AlphaFoldDB" id="A0AA37N2G1"/>
<evidence type="ECO:0000313" key="2">
    <source>
        <dbReference type="Proteomes" id="UP001055091"/>
    </source>
</evidence>